<protein>
    <submittedName>
        <fullName evidence="2">ChrR family anti-sigma-E factor</fullName>
    </submittedName>
</protein>
<keyword evidence="3" id="KW-1185">Reference proteome</keyword>
<feature type="domain" description="ChrR-like cupin" evidence="1">
    <location>
        <begin position="116"/>
        <end position="203"/>
    </location>
</feature>
<dbReference type="Gene3D" id="1.10.10.1320">
    <property type="entry name" value="Anti-sigma factor, zinc-finger domain"/>
    <property type="match status" value="1"/>
</dbReference>
<dbReference type="InterPro" id="IPR012807">
    <property type="entry name" value="Anti-sigma_ChrR"/>
</dbReference>
<accession>A0ABY8IRX5</accession>
<evidence type="ECO:0000259" key="1">
    <source>
        <dbReference type="Pfam" id="PF12973"/>
    </source>
</evidence>
<dbReference type="Pfam" id="PF12973">
    <property type="entry name" value="Cupin_7"/>
    <property type="match status" value="1"/>
</dbReference>
<organism evidence="2 3">
    <name type="scientific">Rhizobium rhododendri</name>
    <dbReference type="NCBI Taxonomy" id="2506430"/>
    <lineage>
        <taxon>Bacteria</taxon>
        <taxon>Pseudomonadati</taxon>
        <taxon>Pseudomonadota</taxon>
        <taxon>Alphaproteobacteria</taxon>
        <taxon>Hyphomicrobiales</taxon>
        <taxon>Rhizobiaceae</taxon>
        <taxon>Rhizobium/Agrobacterium group</taxon>
        <taxon>Rhizobium</taxon>
    </lineage>
</organism>
<proteinExistence type="predicted"/>
<geneLocation type="plasmid" evidence="2 3">
    <name>unnamed2</name>
</geneLocation>
<dbReference type="InterPro" id="IPR014710">
    <property type="entry name" value="RmlC-like_jellyroll"/>
</dbReference>
<keyword evidence="2" id="KW-0614">Plasmid</keyword>
<dbReference type="RefSeq" id="WP_224128002.1">
    <property type="nucleotide sequence ID" value="NZ_CP117270.1"/>
</dbReference>
<dbReference type="Proteomes" id="UP000318939">
    <property type="component" value="Plasmid unnamed2"/>
</dbReference>
<dbReference type="InterPro" id="IPR025979">
    <property type="entry name" value="ChrR-like_cupin_dom"/>
</dbReference>
<dbReference type="EMBL" id="CP117270">
    <property type="protein sequence ID" value="WFS26459.1"/>
    <property type="molecule type" value="Genomic_DNA"/>
</dbReference>
<dbReference type="InterPro" id="IPR041916">
    <property type="entry name" value="Anti_sigma_zinc_sf"/>
</dbReference>
<reference evidence="2" key="2">
    <citation type="journal article" date="2023" name="MicrobiologyOpen">
        <title>Genomics of the tumorigenes clade of the family Rhizobiaceae and description of Rhizobium rhododendri sp. nov.</title>
        <authorList>
            <person name="Kuzmanovic N."/>
            <person name="diCenzo G.C."/>
            <person name="Bunk B."/>
            <person name="Sproeer C."/>
            <person name="Fruehling A."/>
            <person name="Neumann-Schaal M."/>
            <person name="Overmann J."/>
            <person name="Smalla K."/>
        </authorList>
    </citation>
    <scope>NUCLEOTIDE SEQUENCE</scope>
    <source>
        <strain evidence="2">Rho-6.2</strain>
        <plasmid evidence="2">unnamed2</plasmid>
    </source>
</reference>
<gene>
    <name evidence="2" type="ORF">PR018_27665</name>
</gene>
<evidence type="ECO:0000313" key="3">
    <source>
        <dbReference type="Proteomes" id="UP000318939"/>
    </source>
</evidence>
<reference evidence="2" key="1">
    <citation type="journal article" date="2019" name="Phytopathology">
        <title>A Novel Group of Rhizobium tumorigenes-Like Agrobacteria Associated with Crown Gall Disease of Rhododendron and Blueberry.</title>
        <authorList>
            <person name="Kuzmanovic N."/>
            <person name="Behrens P."/>
            <person name="Idczak E."/>
            <person name="Wagner S."/>
            <person name="Gotz M."/>
            <person name="Sproer C."/>
            <person name="Bunk B."/>
            <person name="Overmann J."/>
            <person name="Smalla K."/>
        </authorList>
    </citation>
    <scope>NUCLEOTIDE SEQUENCE</scope>
    <source>
        <strain evidence="2">Rho-6.2</strain>
    </source>
</reference>
<evidence type="ECO:0000313" key="2">
    <source>
        <dbReference type="EMBL" id="WFS26459.1"/>
    </source>
</evidence>
<sequence length="225" mass="24477">MSEAAQHTQGRLIVVHHLGDELLMSYAAGTLSEGWNIGVATHLSFCPGCRERLAEFETIGGYFLECEEVTPAEPVAWEDMKKRMEIPEQPSVPAPKRLDPLLPQPLLSYVDAAGGLKWRSLGSGASQMKIPTSDPSTIVRLLKIPAGKPVPEHGHRGRELTLVLAGSFGDSVSVFNRGDVELADDELTHQPAATPGEDCICLAITEAPLRFTSRILRFIQPFIGI</sequence>
<dbReference type="Gene3D" id="2.60.120.10">
    <property type="entry name" value="Jelly Rolls"/>
    <property type="match status" value="1"/>
</dbReference>
<dbReference type="InterPro" id="IPR011051">
    <property type="entry name" value="RmlC_Cupin_sf"/>
</dbReference>
<dbReference type="NCBIfam" id="TIGR02451">
    <property type="entry name" value="anti_sig_ChrR"/>
    <property type="match status" value="1"/>
</dbReference>
<name>A0ABY8IRX5_9HYPH</name>
<dbReference type="CDD" id="cd20301">
    <property type="entry name" value="cupin_ChrR"/>
    <property type="match status" value="1"/>
</dbReference>
<dbReference type="SUPFAM" id="SSF51182">
    <property type="entry name" value="RmlC-like cupins"/>
    <property type="match status" value="1"/>
</dbReference>